<evidence type="ECO:0000313" key="16">
    <source>
        <dbReference type="Proteomes" id="UP000224006"/>
    </source>
</evidence>
<evidence type="ECO:0000256" key="12">
    <source>
        <dbReference type="ARBA" id="ARBA00023315"/>
    </source>
</evidence>
<gene>
    <name evidence="15" type="ORF">BESB_079410</name>
</gene>
<feature type="domain" description="Phospholipid/glycerol acyltransferase" evidence="14">
    <location>
        <begin position="167"/>
        <end position="281"/>
    </location>
</feature>
<protein>
    <submittedName>
        <fullName evidence="15">Acyltransferase domain-containing protein</fullName>
    </submittedName>
</protein>
<evidence type="ECO:0000256" key="3">
    <source>
        <dbReference type="ARBA" id="ARBA00008655"/>
    </source>
</evidence>
<dbReference type="OrthoDB" id="272512at2759"/>
<keyword evidence="5 15" id="KW-0808">Transferase</keyword>
<dbReference type="KEGG" id="bbes:BESB_079410"/>
<dbReference type="InterPro" id="IPR045252">
    <property type="entry name" value="LPCAT1-like"/>
</dbReference>
<dbReference type="Proteomes" id="UP000224006">
    <property type="component" value="Chromosome VII"/>
</dbReference>
<evidence type="ECO:0000256" key="11">
    <source>
        <dbReference type="ARBA" id="ARBA00023264"/>
    </source>
</evidence>
<evidence type="ECO:0000256" key="1">
    <source>
        <dbReference type="ARBA" id="ARBA00004370"/>
    </source>
</evidence>
<sequence>MESLDSLAAVCGLPFSLKALPVVLLLLYMSFCAHLAVSSLRRVQPYTNWEVLTPDEQKKYAGYERNDRRRLSYIKTGLGGFFLLPWRMIIAFSLLISNGLSSSWLSRLLGDAGKGFSLRARVTRRLIAYVAYLHCRILFYVMGIWRIKEVYLANKQDSSKRPADQPRVLVSNHVSCLDIPYFISTCFAAFVAKKSLSAAPFIGIAANSLGCIYVDRDSAEDRRRALEKIRERQLECCANPELNPLVIFPEGTTTNGRGLLQFRRGGFSSFCTVQPVVLVYRSTYVDLGFDMFPSFDWMVLSLSSPGLTTLEVYWLEPIEPPPAEKFSTDEQRANAFADIVRNRMWEELKKRNPLTPQIAGPCPTCWIGSVNVRREIVQTLMERQGIPCKTD</sequence>
<dbReference type="PANTHER" id="PTHR23063:SF52">
    <property type="entry name" value="LYSOPHOSPHATIDYLCHOLINE ACYLTRANSFERASE"/>
    <property type="match status" value="1"/>
</dbReference>
<dbReference type="STRING" id="94643.A0A2A9M6U9"/>
<comment type="similarity">
    <text evidence="3">Belongs to the 1-acyl-sn-glycerol-3-phosphate acyltransferase family.</text>
</comment>
<dbReference type="CDD" id="cd07991">
    <property type="entry name" value="LPLAT_LPCAT1-like"/>
    <property type="match status" value="1"/>
</dbReference>
<dbReference type="GO" id="GO:0016020">
    <property type="term" value="C:membrane"/>
    <property type="evidence" value="ECO:0007669"/>
    <property type="project" value="UniProtKB-SubCell"/>
</dbReference>
<organism evidence="15 16">
    <name type="scientific">Besnoitia besnoiti</name>
    <name type="common">Apicomplexan protozoan</name>
    <dbReference type="NCBI Taxonomy" id="94643"/>
    <lineage>
        <taxon>Eukaryota</taxon>
        <taxon>Sar</taxon>
        <taxon>Alveolata</taxon>
        <taxon>Apicomplexa</taxon>
        <taxon>Conoidasida</taxon>
        <taxon>Coccidia</taxon>
        <taxon>Eucoccidiorida</taxon>
        <taxon>Eimeriorina</taxon>
        <taxon>Sarcocystidae</taxon>
        <taxon>Besnoitia</taxon>
    </lineage>
</organism>
<dbReference type="SMART" id="SM00563">
    <property type="entry name" value="PlsC"/>
    <property type="match status" value="1"/>
</dbReference>
<dbReference type="GO" id="GO:0008654">
    <property type="term" value="P:phospholipid biosynthetic process"/>
    <property type="evidence" value="ECO:0007669"/>
    <property type="project" value="UniProtKB-KW"/>
</dbReference>
<dbReference type="PANTHER" id="PTHR23063">
    <property type="entry name" value="PHOSPHOLIPID ACYLTRANSFERASE"/>
    <property type="match status" value="1"/>
</dbReference>
<dbReference type="RefSeq" id="XP_029217734.1">
    <property type="nucleotide sequence ID" value="XM_029366303.1"/>
</dbReference>
<keyword evidence="9 13" id="KW-0472">Membrane</keyword>
<reference evidence="15 16" key="1">
    <citation type="submission" date="2017-09" db="EMBL/GenBank/DDBJ databases">
        <title>Genome sequencing of Besnoitia besnoiti strain Bb-Ger1.</title>
        <authorList>
            <person name="Schares G."/>
            <person name="Venepally P."/>
            <person name="Lorenzi H.A."/>
        </authorList>
    </citation>
    <scope>NUCLEOTIDE SEQUENCE [LARGE SCALE GENOMIC DNA]</scope>
    <source>
        <strain evidence="15 16">Bb-Ger1</strain>
    </source>
</reference>
<evidence type="ECO:0000256" key="13">
    <source>
        <dbReference type="SAM" id="Phobius"/>
    </source>
</evidence>
<keyword evidence="10" id="KW-0594">Phospholipid biosynthesis</keyword>
<dbReference type="AlphaFoldDB" id="A0A2A9M6U9"/>
<dbReference type="VEuPathDB" id="ToxoDB:BESB_079410"/>
<comment type="subcellular location">
    <subcellularLocation>
        <location evidence="1">Membrane</location>
    </subcellularLocation>
</comment>
<evidence type="ECO:0000259" key="14">
    <source>
        <dbReference type="SMART" id="SM00563"/>
    </source>
</evidence>
<evidence type="ECO:0000256" key="9">
    <source>
        <dbReference type="ARBA" id="ARBA00023136"/>
    </source>
</evidence>
<comment type="pathway">
    <text evidence="2">Lipid metabolism.</text>
</comment>
<dbReference type="GO" id="GO:0008374">
    <property type="term" value="F:O-acyltransferase activity"/>
    <property type="evidence" value="ECO:0007669"/>
    <property type="project" value="InterPro"/>
</dbReference>
<name>A0A2A9M6U9_BESBE</name>
<evidence type="ECO:0000256" key="10">
    <source>
        <dbReference type="ARBA" id="ARBA00023209"/>
    </source>
</evidence>
<keyword evidence="16" id="KW-1185">Reference proteome</keyword>
<evidence type="ECO:0000313" key="15">
    <source>
        <dbReference type="EMBL" id="PFH33725.1"/>
    </source>
</evidence>
<dbReference type="GeneID" id="40312868"/>
<feature type="transmembrane region" description="Helical" evidence="13">
    <location>
        <begin position="78"/>
        <end position="96"/>
    </location>
</feature>
<evidence type="ECO:0000256" key="5">
    <source>
        <dbReference type="ARBA" id="ARBA00022679"/>
    </source>
</evidence>
<comment type="caution">
    <text evidence="15">The sequence shown here is derived from an EMBL/GenBank/DDBJ whole genome shotgun (WGS) entry which is preliminary data.</text>
</comment>
<dbReference type="SUPFAM" id="SSF69593">
    <property type="entry name" value="Glycerol-3-phosphate (1)-acyltransferase"/>
    <property type="match status" value="1"/>
</dbReference>
<evidence type="ECO:0000256" key="4">
    <source>
        <dbReference type="ARBA" id="ARBA00022516"/>
    </source>
</evidence>
<dbReference type="Pfam" id="PF01553">
    <property type="entry name" value="Acyltransferase"/>
    <property type="match status" value="1"/>
</dbReference>
<keyword evidence="6 13" id="KW-0812">Transmembrane</keyword>
<keyword evidence="4" id="KW-0444">Lipid biosynthesis</keyword>
<evidence type="ECO:0000256" key="8">
    <source>
        <dbReference type="ARBA" id="ARBA00023098"/>
    </source>
</evidence>
<dbReference type="EMBL" id="NWUJ01000008">
    <property type="protein sequence ID" value="PFH33725.1"/>
    <property type="molecule type" value="Genomic_DNA"/>
</dbReference>
<proteinExistence type="inferred from homology"/>
<evidence type="ECO:0000256" key="6">
    <source>
        <dbReference type="ARBA" id="ARBA00022692"/>
    </source>
</evidence>
<evidence type="ECO:0000256" key="2">
    <source>
        <dbReference type="ARBA" id="ARBA00005189"/>
    </source>
</evidence>
<keyword evidence="8" id="KW-0443">Lipid metabolism</keyword>
<keyword evidence="7 13" id="KW-1133">Transmembrane helix</keyword>
<evidence type="ECO:0000256" key="7">
    <source>
        <dbReference type="ARBA" id="ARBA00022989"/>
    </source>
</evidence>
<dbReference type="InterPro" id="IPR002123">
    <property type="entry name" value="Plipid/glycerol_acylTrfase"/>
</dbReference>
<keyword evidence="12 15" id="KW-0012">Acyltransferase</keyword>
<keyword evidence="11" id="KW-1208">Phospholipid metabolism</keyword>
<feature type="transmembrane region" description="Helical" evidence="13">
    <location>
        <begin position="126"/>
        <end position="147"/>
    </location>
</feature>
<accession>A0A2A9M6U9</accession>